<dbReference type="STRING" id="69895.SAMN05192551_101175"/>
<keyword evidence="1 3" id="KW-0159">Chromosome partition</keyword>
<dbReference type="InterPro" id="IPR003768">
    <property type="entry name" value="ScpA"/>
</dbReference>
<accession>A0A1I3AEZ7</accession>
<evidence type="ECO:0000313" key="5">
    <source>
        <dbReference type="Proteomes" id="UP000199287"/>
    </source>
</evidence>
<comment type="subunit">
    <text evidence="3">Component of a cohesin-like complex composed of ScpA, ScpB and the Smc homodimer, in which ScpA and ScpB bind to the head domain of Smc. The presence of the three proteins is required for the association of the complex with DNA.</text>
</comment>
<dbReference type="GO" id="GO:0051301">
    <property type="term" value="P:cell division"/>
    <property type="evidence" value="ECO:0007669"/>
    <property type="project" value="UniProtKB-KW"/>
</dbReference>
<keyword evidence="3" id="KW-0963">Cytoplasm</keyword>
<keyword evidence="3" id="KW-0131">Cell cycle</keyword>
<organism evidence="4 5">
    <name type="scientific">Tindallia magadiensis</name>
    <dbReference type="NCBI Taxonomy" id="69895"/>
    <lineage>
        <taxon>Bacteria</taxon>
        <taxon>Bacillati</taxon>
        <taxon>Bacillota</taxon>
        <taxon>Clostridia</taxon>
        <taxon>Peptostreptococcales</taxon>
        <taxon>Tindalliaceae</taxon>
        <taxon>Tindallia</taxon>
    </lineage>
</organism>
<dbReference type="RefSeq" id="WP_093368696.1">
    <property type="nucleotide sequence ID" value="NZ_FOQA01000001.1"/>
</dbReference>
<sequence length="254" mass="29336">MSYHLKLKAFEGPLDLLYHLIQLNEIDIYDIPIHEITDQYMDYLQTIQSLDLEIASEFLLMAATLLEIKSRMLLPKEEKNDEDTTDENDPREELVNKLLEYQMYKAAAADLKHREEQVPNTYFKSQEDLSKYLMDSGDDGLLDDSIDINGLKEIFEKVLLTSIRRKSSIQTSKPIYLANETYKVSQQMLKIKKALRSSNKTLSFTDFFISLSCKEEVVVTFLALLEMIQKGLVTVNSIDDSINDRIDSEIKEVS</sequence>
<protein>
    <recommendedName>
        <fullName evidence="2 3">Segregation and condensation protein A</fullName>
    </recommendedName>
</protein>
<reference evidence="5" key="1">
    <citation type="submission" date="2016-10" db="EMBL/GenBank/DDBJ databases">
        <authorList>
            <person name="Varghese N."/>
            <person name="Submissions S."/>
        </authorList>
    </citation>
    <scope>NUCLEOTIDE SEQUENCE [LARGE SCALE GENOMIC DNA]</scope>
    <source>
        <strain evidence="5">Z-7934</strain>
    </source>
</reference>
<comment type="subcellular location">
    <subcellularLocation>
        <location evidence="3">Cytoplasm</location>
    </subcellularLocation>
    <text evidence="3">Associated with two foci at the outer edges of the nucleoid region in young cells, and at four foci within both cell halves in older cells.</text>
</comment>
<dbReference type="Proteomes" id="UP000199287">
    <property type="component" value="Unassembled WGS sequence"/>
</dbReference>
<dbReference type="GO" id="GO:0005737">
    <property type="term" value="C:cytoplasm"/>
    <property type="evidence" value="ECO:0007669"/>
    <property type="project" value="UniProtKB-SubCell"/>
</dbReference>
<dbReference type="Pfam" id="PF02616">
    <property type="entry name" value="SMC_ScpA"/>
    <property type="match status" value="1"/>
</dbReference>
<dbReference type="GO" id="GO:0007059">
    <property type="term" value="P:chromosome segregation"/>
    <property type="evidence" value="ECO:0007669"/>
    <property type="project" value="UniProtKB-UniRule"/>
</dbReference>
<dbReference type="EMBL" id="FOQA01000001">
    <property type="protein sequence ID" value="SFH48692.1"/>
    <property type="molecule type" value="Genomic_DNA"/>
</dbReference>
<evidence type="ECO:0000256" key="3">
    <source>
        <dbReference type="HAMAP-Rule" id="MF_01805"/>
    </source>
</evidence>
<comment type="function">
    <text evidence="3">Participates in chromosomal partition during cell division. May act via the formation of a condensin-like complex containing Smc and ScpB that pull DNA away from mid-cell into both cell halves.</text>
</comment>
<dbReference type="AlphaFoldDB" id="A0A1I3AEZ7"/>
<gene>
    <name evidence="3" type="primary">scpA</name>
    <name evidence="4" type="ORF">SAMN05192551_101175</name>
</gene>
<evidence type="ECO:0000313" key="4">
    <source>
        <dbReference type="EMBL" id="SFH48692.1"/>
    </source>
</evidence>
<keyword evidence="5" id="KW-1185">Reference proteome</keyword>
<comment type="similarity">
    <text evidence="3">Belongs to the ScpA family.</text>
</comment>
<proteinExistence type="inferred from homology"/>
<dbReference type="OrthoDB" id="9811016at2"/>
<dbReference type="GO" id="GO:0006260">
    <property type="term" value="P:DNA replication"/>
    <property type="evidence" value="ECO:0007669"/>
    <property type="project" value="UniProtKB-UniRule"/>
</dbReference>
<keyword evidence="3" id="KW-0132">Cell division</keyword>
<dbReference type="Gene3D" id="6.10.250.2410">
    <property type="match status" value="1"/>
</dbReference>
<name>A0A1I3AEZ7_9FIRM</name>
<evidence type="ECO:0000256" key="2">
    <source>
        <dbReference type="ARBA" id="ARBA00044777"/>
    </source>
</evidence>
<dbReference type="HAMAP" id="MF_01805">
    <property type="entry name" value="ScpA"/>
    <property type="match status" value="1"/>
</dbReference>
<evidence type="ECO:0000256" key="1">
    <source>
        <dbReference type="ARBA" id="ARBA00022829"/>
    </source>
</evidence>
<dbReference type="PANTHER" id="PTHR33969">
    <property type="entry name" value="SEGREGATION AND CONDENSATION PROTEIN A"/>
    <property type="match status" value="1"/>
</dbReference>
<dbReference type="PANTHER" id="PTHR33969:SF2">
    <property type="entry name" value="SEGREGATION AND CONDENSATION PROTEIN A"/>
    <property type="match status" value="1"/>
</dbReference>